<evidence type="ECO:0000256" key="2">
    <source>
        <dbReference type="ARBA" id="ARBA00022475"/>
    </source>
</evidence>
<keyword evidence="8" id="KW-0449">Lipoprotein</keyword>
<keyword evidence="3 7" id="KW-0808">Transferase</keyword>
<evidence type="ECO:0000256" key="6">
    <source>
        <dbReference type="ARBA" id="ARBA00023136"/>
    </source>
</evidence>
<reference evidence="8 9" key="1">
    <citation type="submission" date="2011-02" db="EMBL/GenBank/DDBJ databases">
        <authorList>
            <person name="Muzny D."/>
            <person name="Qin X."/>
            <person name="Buhay C."/>
            <person name="Dugan-Rocha S."/>
            <person name="Ding Y."/>
            <person name="Chen G."/>
            <person name="Hawes A."/>
            <person name="Holder M."/>
            <person name="Jhangiani S."/>
            <person name="Johnson A."/>
            <person name="Khan Z."/>
            <person name="Li Z."/>
            <person name="Liu W."/>
            <person name="Liu X."/>
            <person name="Perez L."/>
            <person name="Shen H."/>
            <person name="Wang Q."/>
            <person name="Watt J."/>
            <person name="Xi L."/>
            <person name="Xin Y."/>
            <person name="Zhou J."/>
            <person name="Deng J."/>
            <person name="Jiang H."/>
            <person name="Liu Y."/>
            <person name="Qu J."/>
            <person name="Song X.-Z."/>
            <person name="Zhang L."/>
            <person name="Villasana D."/>
            <person name="Johnson A."/>
            <person name="Liu J."/>
            <person name="Liyanage D."/>
            <person name="Lorensuhewa L."/>
            <person name="Robinson T."/>
            <person name="Song A."/>
            <person name="Song B.-B."/>
            <person name="Dinh H."/>
            <person name="Thornton R."/>
            <person name="Coyle M."/>
            <person name="Francisco L."/>
            <person name="Jackson L."/>
            <person name="Javaid M."/>
            <person name="Korchina V."/>
            <person name="Kovar C."/>
            <person name="Mata R."/>
            <person name="Mathew T."/>
            <person name="Ngo R."/>
            <person name="Nguyen L."/>
            <person name="Nguyen N."/>
            <person name="Okwuonu G."/>
            <person name="Ongeri F."/>
            <person name="Pham C."/>
            <person name="Simmons D."/>
            <person name="Wilczek-Boney K."/>
            <person name="Hale W."/>
            <person name="Jakkamsetti A."/>
            <person name="Pham P."/>
            <person name="Ruth R."/>
            <person name="San Lucas F."/>
            <person name="Warren J."/>
            <person name="Zhang J."/>
            <person name="Zhao Z."/>
            <person name="Zhou C."/>
            <person name="Zhu D."/>
            <person name="Lee S."/>
            <person name="Bess C."/>
            <person name="Blankenburg K."/>
            <person name="Forbes L."/>
            <person name="Fu Q."/>
            <person name="Gubbala S."/>
            <person name="Hirani K."/>
            <person name="Jayaseelan J.C."/>
            <person name="Lara F."/>
            <person name="Munidasa M."/>
            <person name="Palculict T."/>
            <person name="Patil S."/>
            <person name="Pu L.-L."/>
            <person name="Saada N."/>
            <person name="Tang L."/>
            <person name="Weissenberger G."/>
            <person name="Zhu Y."/>
            <person name="Hemphill L."/>
            <person name="Shang Y."/>
            <person name="Youmans B."/>
            <person name="Ayvaz T."/>
            <person name="Ross M."/>
            <person name="Santibanez J."/>
            <person name="Aqrawi P."/>
            <person name="Gross S."/>
            <person name="Joshi V."/>
            <person name="Fowler G."/>
            <person name="Nazareth L."/>
            <person name="Reid J."/>
            <person name="Worley K."/>
            <person name="Petrosino J."/>
            <person name="Highlander S."/>
            <person name="Gibbs R."/>
        </authorList>
    </citation>
    <scope>NUCLEOTIDE SEQUENCE [LARGE SCALE GENOMIC DNA]</scope>
    <source>
        <strain evidence="8 9">DSM 15829</strain>
    </source>
</reference>
<dbReference type="NCBIfam" id="TIGR00544">
    <property type="entry name" value="lgt"/>
    <property type="match status" value="1"/>
</dbReference>
<dbReference type="PANTHER" id="PTHR30589">
    <property type="entry name" value="PROLIPOPROTEIN DIACYLGLYCERYL TRANSFERASE"/>
    <property type="match status" value="1"/>
</dbReference>
<feature type="transmembrane region" description="Helical" evidence="7">
    <location>
        <begin position="25"/>
        <end position="45"/>
    </location>
</feature>
<dbReference type="AlphaFoldDB" id="F1T655"/>
<feature type="transmembrane region" description="Helical" evidence="7">
    <location>
        <begin position="126"/>
        <end position="146"/>
    </location>
</feature>
<dbReference type="EC" id="2.5.1.145" evidence="7"/>
<dbReference type="EMBL" id="ACGK02000002">
    <property type="protein sequence ID" value="EGF22960.1"/>
    <property type="molecule type" value="Genomic_DNA"/>
</dbReference>
<dbReference type="eggNOG" id="COG0682">
    <property type="taxonomic scope" value="Bacteria"/>
</dbReference>
<dbReference type="PROSITE" id="PS01311">
    <property type="entry name" value="LGT"/>
    <property type="match status" value="1"/>
</dbReference>
<comment type="catalytic activity">
    <reaction evidence="7">
        <text>L-cysteinyl-[prolipoprotein] + a 1,2-diacyl-sn-glycero-3-phospho-(1'-sn-glycerol) = an S-1,2-diacyl-sn-glyceryl-L-cysteinyl-[prolipoprotein] + sn-glycerol 1-phosphate + H(+)</text>
        <dbReference type="Rhea" id="RHEA:56712"/>
        <dbReference type="Rhea" id="RHEA-COMP:14679"/>
        <dbReference type="Rhea" id="RHEA-COMP:14680"/>
        <dbReference type="ChEBI" id="CHEBI:15378"/>
        <dbReference type="ChEBI" id="CHEBI:29950"/>
        <dbReference type="ChEBI" id="CHEBI:57685"/>
        <dbReference type="ChEBI" id="CHEBI:64716"/>
        <dbReference type="ChEBI" id="CHEBI:140658"/>
        <dbReference type="EC" id="2.5.1.145"/>
    </reaction>
</comment>
<comment type="function">
    <text evidence="7">Catalyzes the transfer of the diacylglyceryl group from phosphatidylglycerol to the sulfhydryl group of the N-terminal cysteine of a prolipoprotein, the first step in the formation of mature lipoproteins.</text>
</comment>
<evidence type="ECO:0000256" key="7">
    <source>
        <dbReference type="HAMAP-Rule" id="MF_01147"/>
    </source>
</evidence>
<feature type="transmembrane region" description="Helical" evidence="7">
    <location>
        <begin position="97"/>
        <end position="119"/>
    </location>
</feature>
<dbReference type="Proteomes" id="UP000005947">
    <property type="component" value="Unassembled WGS sequence"/>
</dbReference>
<keyword evidence="5 7" id="KW-1133">Transmembrane helix</keyword>
<evidence type="ECO:0000256" key="3">
    <source>
        <dbReference type="ARBA" id="ARBA00022679"/>
    </source>
</evidence>
<dbReference type="InterPro" id="IPR001640">
    <property type="entry name" value="Lgt"/>
</dbReference>
<name>F1T655_9ACTN</name>
<accession>F1T655</accession>
<sequence length="278" mass="31118">MVDAMWLNDFYQTLNPIALQIGPFIIRWYALAYIAGFISAGIVMYKTSQAWKIPLGIDRVMGLVNASIIGVIVGARLVYVLFYGFSYYSEHPLEVFFLSQGGMSFHGGLLGALIAGYIMCRFVYKISFVTVCDLAVIGTCLGLFFGRCANFINGELWGKACDLPWGVMFAHTGGGFVYRHPSQLYEAVLEGLVIFTVLFTLAHSKKRSYEGEFIGIFLVLYGTFRFLVEFVRLPDAQLGYLCGTDWLTMGQCLSLPLIVLGVLVLFWSRARKIEHHLS</sequence>
<feature type="transmembrane region" description="Helical" evidence="7">
    <location>
        <begin position="184"/>
        <end position="201"/>
    </location>
</feature>
<proteinExistence type="inferred from homology"/>
<dbReference type="UniPathway" id="UPA00664"/>
<gene>
    <name evidence="7 8" type="primary">lgt</name>
    <name evidence="8" type="ORF">HMPREF0091_10955</name>
</gene>
<evidence type="ECO:0000313" key="8">
    <source>
        <dbReference type="EMBL" id="EGF22960.1"/>
    </source>
</evidence>
<dbReference type="GO" id="GO:0042158">
    <property type="term" value="P:lipoprotein biosynthetic process"/>
    <property type="evidence" value="ECO:0007669"/>
    <property type="project" value="UniProtKB-UniRule"/>
</dbReference>
<keyword evidence="9" id="KW-1185">Reference proteome</keyword>
<keyword evidence="4 7" id="KW-0812">Transmembrane</keyword>
<comment type="similarity">
    <text evidence="1 7">Belongs to the Lgt family.</text>
</comment>
<keyword evidence="6 7" id="KW-0472">Membrane</keyword>
<evidence type="ECO:0000256" key="1">
    <source>
        <dbReference type="ARBA" id="ARBA00007150"/>
    </source>
</evidence>
<evidence type="ECO:0000256" key="4">
    <source>
        <dbReference type="ARBA" id="ARBA00022692"/>
    </source>
</evidence>
<dbReference type="HAMAP" id="MF_01147">
    <property type="entry name" value="Lgt"/>
    <property type="match status" value="1"/>
</dbReference>
<comment type="caution">
    <text evidence="8">The sequence shown here is derived from an EMBL/GenBank/DDBJ whole genome shotgun (WGS) entry which is preliminary data.</text>
</comment>
<dbReference type="OrthoDB" id="871140at2"/>
<comment type="subcellular location">
    <subcellularLocation>
        <location evidence="7">Cell membrane</location>
        <topology evidence="7">Multi-pass membrane protein</topology>
    </subcellularLocation>
</comment>
<dbReference type="Pfam" id="PF01790">
    <property type="entry name" value="LGT"/>
    <property type="match status" value="1"/>
</dbReference>
<feature type="transmembrane region" description="Helical" evidence="7">
    <location>
        <begin position="246"/>
        <end position="267"/>
    </location>
</feature>
<evidence type="ECO:0000313" key="9">
    <source>
        <dbReference type="Proteomes" id="UP000005947"/>
    </source>
</evidence>
<organism evidence="8 9">
    <name type="scientific">Fannyhessea vaginae DSM 15829</name>
    <dbReference type="NCBI Taxonomy" id="525256"/>
    <lineage>
        <taxon>Bacteria</taxon>
        <taxon>Bacillati</taxon>
        <taxon>Actinomycetota</taxon>
        <taxon>Coriobacteriia</taxon>
        <taxon>Coriobacteriales</taxon>
        <taxon>Atopobiaceae</taxon>
        <taxon>Fannyhessea</taxon>
    </lineage>
</organism>
<feature type="binding site" evidence="7">
    <location>
        <position position="147"/>
    </location>
    <ligand>
        <name>a 1,2-diacyl-sn-glycero-3-phospho-(1'-sn-glycerol)</name>
        <dbReference type="ChEBI" id="CHEBI:64716"/>
    </ligand>
</feature>
<evidence type="ECO:0000256" key="5">
    <source>
        <dbReference type="ARBA" id="ARBA00022989"/>
    </source>
</evidence>
<protein>
    <recommendedName>
        <fullName evidence="7">Phosphatidylglycerol--prolipoprotein diacylglyceryl transferase</fullName>
        <ecNumber evidence="7">2.5.1.145</ecNumber>
    </recommendedName>
</protein>
<dbReference type="GO" id="GO:0005886">
    <property type="term" value="C:plasma membrane"/>
    <property type="evidence" value="ECO:0007669"/>
    <property type="project" value="UniProtKB-SubCell"/>
</dbReference>
<feature type="transmembrane region" description="Helical" evidence="7">
    <location>
        <begin position="213"/>
        <end position="234"/>
    </location>
</feature>
<dbReference type="PANTHER" id="PTHR30589:SF0">
    <property type="entry name" value="PHOSPHATIDYLGLYCEROL--PROLIPOPROTEIN DIACYLGLYCERYL TRANSFERASE"/>
    <property type="match status" value="1"/>
</dbReference>
<keyword evidence="2 7" id="KW-1003">Cell membrane</keyword>
<dbReference type="GO" id="GO:0008961">
    <property type="term" value="F:phosphatidylglycerol-prolipoprotein diacylglyceryl transferase activity"/>
    <property type="evidence" value="ECO:0007669"/>
    <property type="project" value="UniProtKB-UniRule"/>
</dbReference>
<comment type="pathway">
    <text evidence="7">Protein modification; lipoprotein biosynthesis (diacylglyceryl transfer).</text>
</comment>
<keyword evidence="8" id="KW-0328">Glycosyltransferase</keyword>
<feature type="transmembrane region" description="Helical" evidence="7">
    <location>
        <begin position="66"/>
        <end position="85"/>
    </location>
</feature>